<feature type="non-terminal residue" evidence="2">
    <location>
        <position position="69"/>
    </location>
</feature>
<evidence type="ECO:0000256" key="1">
    <source>
        <dbReference type="SAM" id="MobiDB-lite"/>
    </source>
</evidence>
<organism evidence="2 3">
    <name type="scientific">Araneus ventricosus</name>
    <name type="common">Orbweaver spider</name>
    <name type="synonym">Epeira ventricosa</name>
    <dbReference type="NCBI Taxonomy" id="182803"/>
    <lineage>
        <taxon>Eukaryota</taxon>
        <taxon>Metazoa</taxon>
        <taxon>Ecdysozoa</taxon>
        <taxon>Arthropoda</taxon>
        <taxon>Chelicerata</taxon>
        <taxon>Arachnida</taxon>
        <taxon>Araneae</taxon>
        <taxon>Araneomorphae</taxon>
        <taxon>Entelegynae</taxon>
        <taxon>Araneoidea</taxon>
        <taxon>Araneidae</taxon>
        <taxon>Araneus</taxon>
    </lineage>
</organism>
<protein>
    <submittedName>
        <fullName evidence="2">Uncharacterized protein</fullName>
    </submittedName>
</protein>
<evidence type="ECO:0000313" key="2">
    <source>
        <dbReference type="EMBL" id="GBO01553.1"/>
    </source>
</evidence>
<dbReference type="Proteomes" id="UP000499080">
    <property type="component" value="Unassembled WGS sequence"/>
</dbReference>
<accession>A0A4Y2TLQ1</accession>
<evidence type="ECO:0000313" key="3">
    <source>
        <dbReference type="Proteomes" id="UP000499080"/>
    </source>
</evidence>
<keyword evidence="3" id="KW-1185">Reference proteome</keyword>
<proteinExistence type="predicted"/>
<sequence length="69" mass="6785">MYLSGGHCNSSGAEVGVLMAITGHGPTPPPGGGTHYDDRGGQVHQGSETLLTYPVASPPCTCGALGTGC</sequence>
<dbReference type="AlphaFoldDB" id="A0A4Y2TLQ1"/>
<gene>
    <name evidence="2" type="ORF">AVEN_57207_1</name>
</gene>
<dbReference type="EMBL" id="BGPR01029642">
    <property type="protein sequence ID" value="GBO01553.1"/>
    <property type="molecule type" value="Genomic_DNA"/>
</dbReference>
<name>A0A4Y2TLQ1_ARAVE</name>
<reference evidence="2 3" key="1">
    <citation type="journal article" date="2019" name="Sci. Rep.">
        <title>Orb-weaving spider Araneus ventricosus genome elucidates the spidroin gene catalogue.</title>
        <authorList>
            <person name="Kono N."/>
            <person name="Nakamura H."/>
            <person name="Ohtoshi R."/>
            <person name="Moran D.A.P."/>
            <person name="Shinohara A."/>
            <person name="Yoshida Y."/>
            <person name="Fujiwara M."/>
            <person name="Mori M."/>
            <person name="Tomita M."/>
            <person name="Arakawa K."/>
        </authorList>
    </citation>
    <scope>NUCLEOTIDE SEQUENCE [LARGE SCALE GENOMIC DNA]</scope>
</reference>
<comment type="caution">
    <text evidence="2">The sequence shown here is derived from an EMBL/GenBank/DDBJ whole genome shotgun (WGS) entry which is preliminary data.</text>
</comment>
<feature type="region of interest" description="Disordered" evidence="1">
    <location>
        <begin position="20"/>
        <end position="44"/>
    </location>
</feature>